<protein>
    <submittedName>
        <fullName evidence="2">Uncharacterized protein</fullName>
    </submittedName>
</protein>
<dbReference type="AlphaFoldDB" id="R9PBY6"/>
<dbReference type="EMBL" id="DF238821">
    <property type="protein sequence ID" value="GAC98923.1"/>
    <property type="molecule type" value="Genomic_DNA"/>
</dbReference>
<accession>R9PBY6</accession>
<dbReference type="Proteomes" id="UP000014071">
    <property type="component" value="Unassembled WGS sequence"/>
</dbReference>
<dbReference type="GeneID" id="24111789"/>
<keyword evidence="3" id="KW-1185">Reference proteome</keyword>
<sequence>MRCVSWDVGRKSSCLDEVGRGCFVKSEQEDLEETSECKRDRGQPSQMTMHSVPSPLSNSTFRQPEEILRQRAAKASVGS</sequence>
<feature type="compositionally biased region" description="Polar residues" evidence="1">
    <location>
        <begin position="43"/>
        <end position="62"/>
    </location>
</feature>
<evidence type="ECO:0000256" key="1">
    <source>
        <dbReference type="SAM" id="MobiDB-lite"/>
    </source>
</evidence>
<dbReference type="HOGENOM" id="CLU_2607034_0_0_1"/>
<gene>
    <name evidence="2" type="ORF">PHSY_006518</name>
</gene>
<reference evidence="3" key="1">
    <citation type="journal article" date="2013" name="Genome Announc.">
        <title>Draft genome sequence of the basidiomycetous yeast-like fungus Pseudozyma hubeiensis SY62, which produces an abundant amount of the biosurfactant mannosylerythritol lipids.</title>
        <authorList>
            <person name="Konishi M."/>
            <person name="Hatada Y."/>
            <person name="Horiuchi J."/>
        </authorList>
    </citation>
    <scope>NUCLEOTIDE SEQUENCE [LARGE SCALE GENOMIC DNA]</scope>
    <source>
        <strain evidence="3">SY62</strain>
    </source>
</reference>
<name>R9PBY6_PSEHS</name>
<proteinExistence type="predicted"/>
<feature type="region of interest" description="Disordered" evidence="1">
    <location>
        <begin position="33"/>
        <end position="79"/>
    </location>
</feature>
<evidence type="ECO:0000313" key="2">
    <source>
        <dbReference type="EMBL" id="GAC98923.1"/>
    </source>
</evidence>
<organism evidence="2 3">
    <name type="scientific">Pseudozyma hubeiensis (strain SY62)</name>
    <name type="common">Yeast</name>
    <dbReference type="NCBI Taxonomy" id="1305764"/>
    <lineage>
        <taxon>Eukaryota</taxon>
        <taxon>Fungi</taxon>
        <taxon>Dikarya</taxon>
        <taxon>Basidiomycota</taxon>
        <taxon>Ustilaginomycotina</taxon>
        <taxon>Ustilaginomycetes</taxon>
        <taxon>Ustilaginales</taxon>
        <taxon>Ustilaginaceae</taxon>
        <taxon>Pseudozyma</taxon>
    </lineage>
</organism>
<evidence type="ECO:0000313" key="3">
    <source>
        <dbReference type="Proteomes" id="UP000014071"/>
    </source>
</evidence>
<dbReference type="RefSeq" id="XP_012192510.1">
    <property type="nucleotide sequence ID" value="XM_012337120.1"/>
</dbReference>